<evidence type="ECO:0000256" key="8">
    <source>
        <dbReference type="ARBA" id="ARBA00023054"/>
    </source>
</evidence>
<feature type="domain" description="Dynein heavy chain region D6 P-loop" evidence="14">
    <location>
        <begin position="2968"/>
        <end position="3079"/>
    </location>
</feature>
<dbReference type="Pfam" id="PF03028">
    <property type="entry name" value="Dynein_heavy"/>
    <property type="match status" value="1"/>
</dbReference>
<evidence type="ECO:0000259" key="15">
    <source>
        <dbReference type="Pfam" id="PF08393"/>
    </source>
</evidence>
<evidence type="ECO:0000259" key="19">
    <source>
        <dbReference type="Pfam" id="PF12781"/>
    </source>
</evidence>
<dbReference type="GO" id="GO:0005874">
    <property type="term" value="C:microtubule"/>
    <property type="evidence" value="ECO:0007669"/>
    <property type="project" value="UniProtKB-KW"/>
</dbReference>
<dbReference type="FunFam" id="1.10.8.720:FF:000001">
    <property type="entry name" value="dynein heavy chain 7, axonemal"/>
    <property type="match status" value="1"/>
</dbReference>
<gene>
    <name evidence="24" type="ORF">JKP88DRAFT_259013</name>
</gene>
<evidence type="ECO:0000259" key="22">
    <source>
        <dbReference type="Pfam" id="PF18199"/>
    </source>
</evidence>
<dbReference type="Pfam" id="PF18198">
    <property type="entry name" value="AAA_lid_11"/>
    <property type="match status" value="1"/>
</dbReference>
<dbReference type="InterPro" id="IPR043160">
    <property type="entry name" value="Dynein_C_barrel"/>
</dbReference>
<keyword evidence="11" id="KW-0206">Cytoskeleton</keyword>
<accession>A0A835YLN5</accession>
<keyword evidence="8 13" id="KW-0175">Coiled coil</keyword>
<evidence type="ECO:0000256" key="3">
    <source>
        <dbReference type="ARBA" id="ARBA00022490"/>
    </source>
</evidence>
<dbReference type="PANTHER" id="PTHR45703">
    <property type="entry name" value="DYNEIN HEAVY CHAIN"/>
    <property type="match status" value="1"/>
</dbReference>
<evidence type="ECO:0000256" key="1">
    <source>
        <dbReference type="ARBA" id="ARBA00004430"/>
    </source>
</evidence>
<comment type="caution">
    <text evidence="24">The sequence shown here is derived from an EMBL/GenBank/DDBJ whole genome shotgun (WGS) entry which is preliminary data.</text>
</comment>
<dbReference type="FunFam" id="3.10.490.20:FF:000001">
    <property type="entry name" value="dynein heavy chain 7, axonemal"/>
    <property type="match status" value="1"/>
</dbReference>
<dbReference type="FunFam" id="1.10.8.710:FF:000004">
    <property type="entry name" value="Dynein axonemal heavy chain 6"/>
    <property type="match status" value="1"/>
</dbReference>
<dbReference type="Gene3D" id="1.20.920.30">
    <property type="match status" value="1"/>
</dbReference>
<dbReference type="InterPro" id="IPR041466">
    <property type="entry name" value="Dynein_AAA5_ext"/>
</dbReference>
<dbReference type="InterPro" id="IPR041658">
    <property type="entry name" value="AAA_lid_11"/>
</dbReference>
<keyword evidence="10" id="KW-0505">Motor protein</keyword>
<dbReference type="Pfam" id="PF08393">
    <property type="entry name" value="DHC_N2"/>
    <property type="match status" value="1"/>
</dbReference>
<dbReference type="InterPro" id="IPR042228">
    <property type="entry name" value="Dynein_linker_3"/>
</dbReference>
<feature type="domain" description="Dynein heavy chain AAA 5 extension" evidence="20">
    <location>
        <begin position="1283"/>
        <end position="1456"/>
    </location>
</feature>
<dbReference type="InterPro" id="IPR004273">
    <property type="entry name" value="Dynein_heavy_D6_P-loop"/>
</dbReference>
<evidence type="ECO:0000256" key="6">
    <source>
        <dbReference type="ARBA" id="ARBA00022840"/>
    </source>
</evidence>
<organism evidence="24 25">
    <name type="scientific">Tribonema minus</name>
    <dbReference type="NCBI Taxonomy" id="303371"/>
    <lineage>
        <taxon>Eukaryota</taxon>
        <taxon>Sar</taxon>
        <taxon>Stramenopiles</taxon>
        <taxon>Ochrophyta</taxon>
        <taxon>PX clade</taxon>
        <taxon>Xanthophyceae</taxon>
        <taxon>Tribonematales</taxon>
        <taxon>Tribonemataceae</taxon>
        <taxon>Tribonema</taxon>
    </lineage>
</organism>
<dbReference type="Gene3D" id="1.20.920.20">
    <property type="match status" value="1"/>
</dbReference>
<evidence type="ECO:0000313" key="24">
    <source>
        <dbReference type="EMBL" id="KAG5176107.1"/>
    </source>
</evidence>
<dbReference type="Pfam" id="PF12775">
    <property type="entry name" value="AAA_7"/>
    <property type="match status" value="1"/>
</dbReference>
<dbReference type="FunFam" id="3.40.50.300:FF:001328">
    <property type="entry name" value="Dynein heavy chain 6, axonemal"/>
    <property type="match status" value="1"/>
</dbReference>
<keyword evidence="6" id="KW-0067">ATP-binding</keyword>
<dbReference type="FunFam" id="1.10.8.1220:FF:000001">
    <property type="entry name" value="Dynein axonemal heavy chain 5"/>
    <property type="match status" value="1"/>
</dbReference>
<dbReference type="OrthoDB" id="5593012at2759"/>
<feature type="domain" description="Dynein heavy chain coiled coil stalk" evidence="17">
    <location>
        <begin position="2126"/>
        <end position="2472"/>
    </location>
</feature>
<evidence type="ECO:0000256" key="5">
    <source>
        <dbReference type="ARBA" id="ARBA00022741"/>
    </source>
</evidence>
<dbReference type="FunFam" id="1.20.920.20:FF:000006">
    <property type="entry name" value="Dynein, axonemal, heavy chain 6"/>
    <property type="match status" value="1"/>
</dbReference>
<dbReference type="InterPro" id="IPR024743">
    <property type="entry name" value="Dynein_HC_stalk"/>
</dbReference>
<keyword evidence="9" id="KW-0969">Cilium</keyword>
<keyword evidence="4" id="KW-0493">Microtubule</keyword>
<evidence type="ECO:0000259" key="23">
    <source>
        <dbReference type="Pfam" id="PF22597"/>
    </source>
</evidence>
<evidence type="ECO:0000259" key="21">
    <source>
        <dbReference type="Pfam" id="PF18198"/>
    </source>
</evidence>
<feature type="domain" description="Dynein heavy chain ATP-binding dynein motor region" evidence="19">
    <location>
        <begin position="2498"/>
        <end position="2719"/>
    </location>
</feature>
<dbReference type="Gene3D" id="1.20.1270.280">
    <property type="match status" value="1"/>
</dbReference>
<keyword evidence="12" id="KW-0966">Cell projection</keyword>
<feature type="coiled-coil region" evidence="13">
    <location>
        <begin position="2382"/>
        <end position="2416"/>
    </location>
</feature>
<dbReference type="Pfam" id="PF12777">
    <property type="entry name" value="MT"/>
    <property type="match status" value="1"/>
</dbReference>
<sequence length="3574" mass="399748">MAAQARKAVPDLCWFPLFSTRCLEAKEALARKADSLHWRVVEAIGQDNRVHMSQLCEQYQEVANALVTEPADSAELRALQQLTLASGDTLARLLEEYQSQVYQRVRFLIGQDYRHGRDDLQSLYTTYSWPHAMKAYLSRSAELQRARKHDLEMVVEGQQEQLGREVAGIARKLDKLAEAGSLGPGEVAGLVKRISLLQESLTKAMTEAESIAEQEELLGLPPSDLMAKVAEVQQQLAPLATLWSDAKAFQDAHHSWLEAPVRGMDAEGAERRADELLRSVQRVERDLTRQGDSRAIALSVATALKLEIKEFLEGEVPLLLLMCTPGLRERHWKSIQGITGCVGLPYNPGVTMRELLEEGMQRFCEELEETCVSASKEYALEQAMEKMEADWLNMNFETKPYRATGTRILCSVDEIQQLLDDHIVKSQAMRGSRFIGPLLDRVTQWERTLLDLQETLDNWLKVQSTWLYLEPIFGSDDIMRQMPVEGRLFKAVDLTWRDYMSRTAEDPSALAAARRPGFLAALIDANAKLDTIQKGLNEYLETKRLAFPRFFFLSNDELLEILAETKDPLRVQPFLQKCFDGIATLEFTPSLDITSCLDPSQEKIPFPYADVQHKVINPNDFGGNVERWLVEVEVMMKKSLAHAIDQSVAAFAKSDRMVWVKNWQGQVMLVVNQLAWTNGMESALRSAGALSKLEQYRDRLQSELLRTVELVRKDIPKRLRTSLGAMVVMDVHNRQAQLCDLGVQDVAEFDWLAQLRYYWSAEGARSALTGEPGSISCQMINAVQLYAYEYLGNNGRLVITPLTDRCYRTLMGAIHLNLGGAPEGPAGTGKTETTKDLAKAIAIQCVVTNCSDGLDYLAMGKFFKGLASAGAWACFDEFNRIQLEVLSVVAQQVLCIQQAKARGLKKFTFEGTELRLVHTCCPFITMNPGYAGRAELPDNLKVLFRTVAMMVPDYAMISEIILYSYGYTDAKRMAVKIVTTYKLCSEQLSSQSHYDYGMRAVMAVLRAAGNLKRTDADLSEDILVLRSIIDVNLPKFLWFDVPLFTGITSDLFPGVTVPDPDRANMRAAFLTACGNMNLQPTAYFWEKVVQVYDMMVVRHGFMIVGLPFSGKTMAWKVLAATLTLLHERFTTDARWTKVIPFVMNPKSVTMGQLYGQFDPVSHEWTDGILAIQYRNAAQSRVGAPEDRKWVLFDGPVDAIWIENMNTVLDDNKKLCLMSGEIIAMSDTMSMMFEPMDLLAASPATVSRCGMIYLEPEKLGWHPLLHSWLARAFVLSRQERQLVEELCLWLVEPCLAFIRRELTEMSPTVDTNLVRSLINIMECLLSKTLSDPAGAAAAAAMALEGMSLDAQPMRQRHIECSFLFALVWSVGCSGDEPSQRKWEDFLWQFMADSACIEMDWPGVNNSLKVREWEPPDFTAEDRMFKGTMALPVPADGSWGLRAHCYSTTIHQWQPWSDLLPPDDIPLTTTFSEIVVPTEGMAQHGMLLQLLLGSDRPALVCGPTGTGKSVYAMRVLRQSLPQDRFKALTLGFSAKTSAAMTQDIIDGKLDKRRKGVFGPPLGQRAIVFVDDLNMPEVETYGAQPPLELLRQLVDSGGWYNLKEMTWQSIVDTTLLASMGPPGGGRNPVSPRLLRHFNLLCFAEYDDATLTRIFGTIMDWHFRVYASGLREDVRAMGEGIVMATKELFRAAAGGLLPTPAKSHYTFNLRDMSRLIQGVLMVKPTSDGFDAGSMTRVWVHEALRVFGDRLINDTDRSWFMNQLHVMVSRHLGTELDQVVSHLNDGGQKGDVTDGSEGGRVGYATLRGLFFGDYMAAEGAADRPYQEVRDREELRARMESALGDFNGRSRKPMNLVMFMFAVEHVSRLARLLKMPGGNALLVGVGGSGRQSCTRLAVHMADHQLFQIEISKSYSTMEWREDLKAVLKAAGTGERPVTFLFSDTQIKSESFVEDLSNMLSSGEVPNLFASDERAAINDLMRVHAKRAFGGKKAGEMGVMELSAYFIARVRTNLHIVLALSPIGAAFRDRLRKFPSLVNCCAIDWFTAWPEDALMAVAYKFLVEVPFESEDTRGALVRACQAFHTDATNLSVEFDRQLRRKNYVTPTSYLELIMAFKTSLARKREEVKIAKGRYEVGLDKLAFATESVNNMQAELEALKPVLATSQLDTAKLMEELQSQLPGVEAKRAAVQADAAAAQLDADECTRQKNGVEAELAEALPALQAAIRALDTIKQSEINEVKALAKPPQGVKIVCEAICVMLGIKSQRIPDPEDASKRIMDFWGPSQRMLGDPEFINQLKKYDKDNIPPKVIADIRKHYITDPRFTPEAAEKASKAAAGLCKWVYAMETYDRVAREVAPKKEALKTAEAALEASIYIARQAELQAVEQGLAALQAQYEGAVSKKQDLEGQVGNTNAKLDRATKLIAGLGGERARWSDFAAKLGVQYTNLTGDVLVSAGVMAYLGPFTALFRQQQLKDWLGYCRQQGIPCSESASLSSTLGDPVRIRQWNIEGLPTDTFSIDNAIIVFNARRWPLMIDPQGQANKWVRAMEKEAKLAVMKLTDGDYLRTLENAVQFGQPVLLENVGEELDPSLEPLLLKQIFKQGGMNCIRLGDATVEYSSSFRFYMTTKLRNPHYLPEISVKVTLLNFMITPEGLQDQLLGITVEKERPDLEEQKGRLILEGAANKRMLKEIEDKILRILSTSEGNILEDQTAIETLSQSKVLADEIQEKQAVAEKTEHDIDTVRRGYAPIAHTSQTLFFCITDLANIEPVYQYSLSWFIALFANSIARSEKSRDIPTRLLKLREHFTLSLYRAVCRSLLERDKLLFSFLLCSRINREKIDEHEWMFLLTGGSTAGAASREGEHPNPCLEWLSDKHWEGLCRLADLPGEGLEEIRDTFGEHAVWWRGVYESAQPEIDMLVLPPVEMHTIRPLCILRCIRPDKVTAAAQEFVIQHMGETFVEPPVFDLTACFEESNCATPLVFILSPGSDPMGAVLKAAEALHVEVHYISLGQGQGPLAERMISEAAARGSWVVLQNCHLCPSWMTTLEKTVEGLHPDWTHANFRLWCTTYPSDVFPVSVLQSGVKMTLEAPKGLRANLLGSYNGDPVSDPAFFSSVSADDSAIVFRRLLFGLCFFHAVVQERRLYGPIGWNIPYEFNESDLSISARQAAMFIEESKGGPVPFKALRYTAGECNYGGRVTDDKDRRTLHCLLERVYQEAALRDGAPLSASGVYVMPVDGDGTRSTYVSYIESLPLQTPPDVFGLHDNANISRAQQDTQALFNKVQFAESGGGGGGGSGGSDKDAVTRAVASDILSRLPAEFDMEAAQLKYPVLWEDSLNTVLCQELARFNALLAVIRRSLNQIRLAIDGLVVMSAELEVLGTDLFFGKIPALWKPYSYPSLKPLASYITDLLKRIKFFDDWLQGSPPSVFWICGFFFTQAFLTGASQNYARRYMVPIDNVVFQHDMLTPFADTEVPPPDGVFIHGLYLEGARWDKDEHTIAESYPKVLFSLAPIIWFRPMRKEELVLEPHYNCPVYKTSDRRGVLSTTGHSTNFICYIRMASTDIPESHWVMRGVCMLTTLDD</sequence>
<keyword evidence="7" id="KW-0243">Dynein</keyword>
<feature type="domain" description="Dynein heavy chain hydrolytic ATP-binding dynein motor region" evidence="16">
    <location>
        <begin position="786"/>
        <end position="1112"/>
    </location>
</feature>
<dbReference type="GO" id="GO:0045505">
    <property type="term" value="F:dynein intermediate chain binding"/>
    <property type="evidence" value="ECO:0007669"/>
    <property type="project" value="InterPro"/>
</dbReference>
<dbReference type="InterPro" id="IPR035706">
    <property type="entry name" value="AAA_9"/>
</dbReference>
<dbReference type="InterPro" id="IPR026983">
    <property type="entry name" value="DHC"/>
</dbReference>
<dbReference type="FunFam" id="1.20.920.30:FF:000002">
    <property type="entry name" value="Dynein axonemal heavy chain 3"/>
    <property type="match status" value="1"/>
</dbReference>
<feature type="domain" description="Dynein heavy chain AAA lid" evidence="21">
    <location>
        <begin position="3117"/>
        <end position="3259"/>
    </location>
</feature>
<evidence type="ECO:0000256" key="7">
    <source>
        <dbReference type="ARBA" id="ARBA00023017"/>
    </source>
</evidence>
<dbReference type="Gene3D" id="3.40.50.300">
    <property type="entry name" value="P-loop containing nucleotide triphosphate hydrolases"/>
    <property type="match status" value="5"/>
</dbReference>
<dbReference type="InterPro" id="IPR041228">
    <property type="entry name" value="Dynein_C"/>
</dbReference>
<evidence type="ECO:0000256" key="2">
    <source>
        <dbReference type="ARBA" id="ARBA00008887"/>
    </source>
</evidence>
<dbReference type="FunFam" id="3.40.50.300:FF:000044">
    <property type="entry name" value="Dynein heavy chain 5, axonemal"/>
    <property type="match status" value="1"/>
</dbReference>
<dbReference type="GO" id="GO:0030286">
    <property type="term" value="C:dynein complex"/>
    <property type="evidence" value="ECO:0007669"/>
    <property type="project" value="UniProtKB-KW"/>
</dbReference>
<dbReference type="Pfam" id="PF17852">
    <property type="entry name" value="Dynein_AAA_lid"/>
    <property type="match status" value="1"/>
</dbReference>
<keyword evidence="5" id="KW-0547">Nucleotide-binding</keyword>
<dbReference type="GO" id="GO:0005930">
    <property type="term" value="C:axoneme"/>
    <property type="evidence" value="ECO:0007669"/>
    <property type="project" value="UniProtKB-SubCell"/>
</dbReference>
<dbReference type="Gene3D" id="3.10.490.20">
    <property type="match status" value="1"/>
</dbReference>
<feature type="domain" description="Dynein 2 heavy chain 1 cytoplasmic ATPase lid" evidence="23">
    <location>
        <begin position="1696"/>
        <end position="1752"/>
    </location>
</feature>
<evidence type="ECO:0000259" key="14">
    <source>
        <dbReference type="Pfam" id="PF03028"/>
    </source>
</evidence>
<dbReference type="FunFam" id="1.20.1270.280:FF:000001">
    <property type="entry name" value="dynein heavy chain 7, axonemal"/>
    <property type="match status" value="1"/>
</dbReference>
<evidence type="ECO:0000256" key="11">
    <source>
        <dbReference type="ARBA" id="ARBA00023212"/>
    </source>
</evidence>
<feature type="domain" description="Dynein heavy chain C-terminal" evidence="22">
    <location>
        <begin position="3265"/>
        <end position="3570"/>
    </location>
</feature>
<dbReference type="Gene3D" id="1.10.287.2620">
    <property type="match status" value="1"/>
</dbReference>
<comment type="similarity">
    <text evidence="2">Belongs to the dynein heavy chain family.</text>
</comment>
<dbReference type="FunFam" id="1.20.140.100:FF:000004">
    <property type="entry name" value="Dynein axonemal heavy chain 6"/>
    <property type="match status" value="1"/>
</dbReference>
<dbReference type="FunFam" id="1.20.58.1120:FF:000007">
    <property type="entry name" value="Dynein heavy chain 4"/>
    <property type="match status" value="1"/>
</dbReference>
<dbReference type="Gene3D" id="1.20.140.100">
    <property type="entry name" value="Dynein heavy chain, N-terminal domain 2"/>
    <property type="match status" value="1"/>
</dbReference>
<name>A0A835YLN5_9STRA</name>
<dbReference type="Gene3D" id="1.10.8.710">
    <property type="match status" value="1"/>
</dbReference>
<dbReference type="FunFam" id="3.40.50.300:FF:000223">
    <property type="entry name" value="Dynein heavy chain 3, axonemal"/>
    <property type="match status" value="1"/>
</dbReference>
<dbReference type="GO" id="GO:0005524">
    <property type="term" value="F:ATP binding"/>
    <property type="evidence" value="ECO:0007669"/>
    <property type="project" value="UniProtKB-KW"/>
</dbReference>
<evidence type="ECO:0000259" key="17">
    <source>
        <dbReference type="Pfam" id="PF12777"/>
    </source>
</evidence>
<proteinExistence type="inferred from homology"/>
<evidence type="ECO:0000259" key="20">
    <source>
        <dbReference type="Pfam" id="PF17852"/>
    </source>
</evidence>
<evidence type="ECO:0000256" key="10">
    <source>
        <dbReference type="ARBA" id="ARBA00023175"/>
    </source>
</evidence>
<evidence type="ECO:0000256" key="4">
    <source>
        <dbReference type="ARBA" id="ARBA00022701"/>
    </source>
</evidence>
<feature type="domain" description="Dynein heavy chain AAA module D4" evidence="18">
    <location>
        <begin position="1848"/>
        <end position="2110"/>
    </location>
</feature>
<dbReference type="InterPro" id="IPR042219">
    <property type="entry name" value="AAA_lid_11_sf"/>
</dbReference>
<dbReference type="InterPro" id="IPR024317">
    <property type="entry name" value="Dynein_heavy_chain_D4_dom"/>
</dbReference>
<dbReference type="Gene3D" id="3.20.180.20">
    <property type="entry name" value="Dynein heavy chain, N-terminal domain 2"/>
    <property type="match status" value="1"/>
</dbReference>
<comment type="subcellular location">
    <subcellularLocation>
        <location evidence="1">Cytoplasm</location>
        <location evidence="1">Cytoskeleton</location>
        <location evidence="1">Cilium axoneme</location>
    </subcellularLocation>
</comment>
<dbReference type="EMBL" id="JAFCMP010000540">
    <property type="protein sequence ID" value="KAG5176107.1"/>
    <property type="molecule type" value="Genomic_DNA"/>
</dbReference>
<dbReference type="InterPro" id="IPR035699">
    <property type="entry name" value="AAA_6"/>
</dbReference>
<dbReference type="InterPro" id="IPR042222">
    <property type="entry name" value="Dynein_2_N"/>
</dbReference>
<evidence type="ECO:0000256" key="12">
    <source>
        <dbReference type="ARBA" id="ARBA00023273"/>
    </source>
</evidence>
<evidence type="ECO:0000256" key="13">
    <source>
        <dbReference type="SAM" id="Coils"/>
    </source>
</evidence>
<dbReference type="Gene3D" id="6.10.140.1060">
    <property type="match status" value="1"/>
</dbReference>
<dbReference type="InterPro" id="IPR013602">
    <property type="entry name" value="Dynein_heavy_linker"/>
</dbReference>
<dbReference type="GO" id="GO:0008569">
    <property type="term" value="F:minus-end-directed microtubule motor activity"/>
    <property type="evidence" value="ECO:0007669"/>
    <property type="project" value="InterPro"/>
</dbReference>
<evidence type="ECO:0000259" key="16">
    <source>
        <dbReference type="Pfam" id="PF12774"/>
    </source>
</evidence>
<dbReference type="FunFam" id="3.40.50.300:FF:002141">
    <property type="entry name" value="Dynein heavy chain"/>
    <property type="match status" value="1"/>
</dbReference>
<dbReference type="Pfam" id="PF12781">
    <property type="entry name" value="AAA_9"/>
    <property type="match status" value="1"/>
</dbReference>
<dbReference type="Pfam" id="PF22597">
    <property type="entry name" value="DYN_lid"/>
    <property type="match status" value="1"/>
</dbReference>
<dbReference type="Gene3D" id="1.10.8.1220">
    <property type="match status" value="1"/>
</dbReference>
<dbReference type="InterPro" id="IPR054354">
    <property type="entry name" value="DYNC2H1-like_lid"/>
</dbReference>
<keyword evidence="25" id="KW-1185">Reference proteome</keyword>
<dbReference type="Pfam" id="PF12774">
    <property type="entry name" value="AAA_6"/>
    <property type="match status" value="1"/>
</dbReference>
<keyword evidence="3" id="KW-0963">Cytoplasm</keyword>
<dbReference type="InterPro" id="IPR043157">
    <property type="entry name" value="Dynein_AAA1S"/>
</dbReference>
<dbReference type="FunFam" id="3.40.50.300:FF:000362">
    <property type="entry name" value="Dynein, axonemal, heavy chain 6"/>
    <property type="match status" value="1"/>
</dbReference>
<dbReference type="Gene3D" id="1.20.58.1120">
    <property type="match status" value="1"/>
</dbReference>
<dbReference type="GO" id="GO:0051959">
    <property type="term" value="F:dynein light intermediate chain binding"/>
    <property type="evidence" value="ECO:0007669"/>
    <property type="project" value="InterPro"/>
</dbReference>
<dbReference type="Pfam" id="PF18199">
    <property type="entry name" value="Dynein_C"/>
    <property type="match status" value="1"/>
</dbReference>
<dbReference type="Pfam" id="PF12780">
    <property type="entry name" value="AAA_8"/>
    <property type="match status" value="1"/>
</dbReference>
<protein>
    <submittedName>
        <fullName evidence="24">Dynein heavy chain and region D6 of dynein motor-domain-containing protein</fullName>
    </submittedName>
</protein>
<feature type="domain" description="Dynein heavy chain linker" evidence="15">
    <location>
        <begin position="230"/>
        <end position="646"/>
    </location>
</feature>
<evidence type="ECO:0000259" key="18">
    <source>
        <dbReference type="Pfam" id="PF12780"/>
    </source>
</evidence>
<dbReference type="Gene3D" id="1.10.8.720">
    <property type="entry name" value="Region D6 of dynein motor"/>
    <property type="match status" value="1"/>
</dbReference>
<dbReference type="InterPro" id="IPR027417">
    <property type="entry name" value="P-loop_NTPase"/>
</dbReference>
<dbReference type="SUPFAM" id="SSF52540">
    <property type="entry name" value="P-loop containing nucleoside triphosphate hydrolases"/>
    <property type="match status" value="4"/>
</dbReference>
<evidence type="ECO:0000256" key="9">
    <source>
        <dbReference type="ARBA" id="ARBA00023069"/>
    </source>
</evidence>
<dbReference type="GO" id="GO:0003341">
    <property type="term" value="P:cilium movement"/>
    <property type="evidence" value="ECO:0007669"/>
    <property type="project" value="UniProtKB-ARBA"/>
</dbReference>
<dbReference type="PANTHER" id="PTHR45703:SF1">
    <property type="entry name" value="DYNEINS HEAVY CHAIN"/>
    <property type="match status" value="1"/>
</dbReference>
<dbReference type="Proteomes" id="UP000664859">
    <property type="component" value="Unassembled WGS sequence"/>
</dbReference>
<evidence type="ECO:0000313" key="25">
    <source>
        <dbReference type="Proteomes" id="UP000664859"/>
    </source>
</evidence>
<reference evidence="24" key="1">
    <citation type="submission" date="2021-02" db="EMBL/GenBank/DDBJ databases">
        <title>First Annotated Genome of the Yellow-green Alga Tribonema minus.</title>
        <authorList>
            <person name="Mahan K.M."/>
        </authorList>
    </citation>
    <scope>NUCLEOTIDE SEQUENCE</scope>
    <source>
        <strain evidence="24">UTEX B ZZ1240</strain>
    </source>
</reference>